<evidence type="ECO:0008006" key="3">
    <source>
        <dbReference type="Google" id="ProtNLM"/>
    </source>
</evidence>
<dbReference type="InterPro" id="IPR041374">
    <property type="entry name" value="BaeRF_family12"/>
</dbReference>
<dbReference type="EMBL" id="LDJM01000034">
    <property type="protein sequence ID" value="KRG75088.1"/>
    <property type="molecule type" value="Genomic_DNA"/>
</dbReference>
<proteinExistence type="predicted"/>
<reference evidence="1 2" key="1">
    <citation type="submission" date="2015-05" db="EMBL/GenBank/DDBJ databases">
        <title>Genome sequencing and analysis of members of genus Stenotrophomonas.</title>
        <authorList>
            <person name="Patil P.P."/>
            <person name="Midha S."/>
            <person name="Patil P.B."/>
        </authorList>
    </citation>
    <scope>NUCLEOTIDE SEQUENCE [LARGE SCALE GENOMIC DNA]</scope>
    <source>
        <strain evidence="1 2">DSM 24757</strain>
    </source>
</reference>
<organism evidence="1 2">
    <name type="scientific">Stenotrophomonas ginsengisoli</name>
    <dbReference type="NCBI Taxonomy" id="336566"/>
    <lineage>
        <taxon>Bacteria</taxon>
        <taxon>Pseudomonadati</taxon>
        <taxon>Pseudomonadota</taxon>
        <taxon>Gammaproteobacteria</taxon>
        <taxon>Lysobacterales</taxon>
        <taxon>Lysobacteraceae</taxon>
        <taxon>Stenotrophomonas</taxon>
    </lineage>
</organism>
<dbReference type="RefSeq" id="WP_161808863.1">
    <property type="nucleotide sequence ID" value="NZ_LDJM01000034.1"/>
</dbReference>
<evidence type="ECO:0000313" key="2">
    <source>
        <dbReference type="Proteomes" id="UP000050956"/>
    </source>
</evidence>
<dbReference type="AlphaFoldDB" id="A0A0R0D1D2"/>
<dbReference type="Proteomes" id="UP000050956">
    <property type="component" value="Unassembled WGS sequence"/>
</dbReference>
<dbReference type="Pfam" id="PF18856">
    <property type="entry name" value="baeRF_family12"/>
    <property type="match status" value="1"/>
</dbReference>
<accession>A0A0R0D1D2</accession>
<sequence>MAMLLLKPNTWIVVANGGSVRLLHNAGNASGVRLQEQDMPDLDDPHLGPSGSQPQSVDIAEATFNRKLALWLNNQALNHGFEHLVLVADPISMGELRPLLHQQVNARTQAEITKDWTNLGLKEIQKALDAIDG</sequence>
<keyword evidence="2" id="KW-1185">Reference proteome</keyword>
<comment type="caution">
    <text evidence="1">The sequence shown here is derived from an EMBL/GenBank/DDBJ whole genome shotgun (WGS) entry which is preliminary data.</text>
</comment>
<dbReference type="PATRIC" id="fig|336566.3.peg.2097"/>
<name>A0A0R0D1D2_9GAMM</name>
<evidence type="ECO:0000313" key="1">
    <source>
        <dbReference type="EMBL" id="KRG75088.1"/>
    </source>
</evidence>
<protein>
    <recommendedName>
        <fullName evidence="3">Attachment protein</fullName>
    </recommendedName>
</protein>
<dbReference type="STRING" id="336566.ABB30_12945"/>
<gene>
    <name evidence="1" type="ORF">ABB30_12945</name>
</gene>